<evidence type="ECO:0000256" key="1">
    <source>
        <dbReference type="SAM" id="Phobius"/>
    </source>
</evidence>
<proteinExistence type="predicted"/>
<dbReference type="AlphaFoldDB" id="A0A6J6FD55"/>
<feature type="transmembrane region" description="Helical" evidence="1">
    <location>
        <begin position="112"/>
        <end position="130"/>
    </location>
</feature>
<keyword evidence="1" id="KW-1133">Transmembrane helix</keyword>
<dbReference type="EMBL" id="CAEZTS010000135">
    <property type="protein sequence ID" value="CAB4586550.1"/>
    <property type="molecule type" value="Genomic_DNA"/>
</dbReference>
<sequence>MDCDEARLILSADLDHEAGAMESLAAHRHADACSECRRWFDDVERLQRRLRVREAEWVPDLSAVILERSHPARPGRGEWVRYSLAVVALTQLVVALPWLFAGNDPGATIHESRHIGAMSVALALGLLYTVKNPSRAYGILPITAALALTMLVSAVVDVVRGSTPLLEESIHVLEVMGFVLVWMLAGRPGSPRWFRRAPRSVGNTTSRLRDVA</sequence>
<feature type="transmembrane region" description="Helical" evidence="1">
    <location>
        <begin position="137"/>
        <end position="156"/>
    </location>
</feature>
<protein>
    <submittedName>
        <fullName evidence="2">Unannotated protein</fullName>
    </submittedName>
</protein>
<feature type="transmembrane region" description="Helical" evidence="1">
    <location>
        <begin position="79"/>
        <end position="100"/>
    </location>
</feature>
<reference evidence="2" key="1">
    <citation type="submission" date="2020-05" db="EMBL/GenBank/DDBJ databases">
        <authorList>
            <person name="Chiriac C."/>
            <person name="Salcher M."/>
            <person name="Ghai R."/>
            <person name="Kavagutti S V."/>
        </authorList>
    </citation>
    <scope>NUCLEOTIDE SEQUENCE</scope>
</reference>
<name>A0A6J6FD55_9ZZZZ</name>
<accession>A0A6J6FD55</accession>
<organism evidence="2">
    <name type="scientific">freshwater metagenome</name>
    <dbReference type="NCBI Taxonomy" id="449393"/>
    <lineage>
        <taxon>unclassified sequences</taxon>
        <taxon>metagenomes</taxon>
        <taxon>ecological metagenomes</taxon>
    </lineage>
</organism>
<evidence type="ECO:0000313" key="2">
    <source>
        <dbReference type="EMBL" id="CAB4586550.1"/>
    </source>
</evidence>
<keyword evidence="1" id="KW-0472">Membrane</keyword>
<keyword evidence="1" id="KW-0812">Transmembrane</keyword>
<gene>
    <name evidence="2" type="ORF">UFOPK1722_01391</name>
</gene>
<feature type="transmembrane region" description="Helical" evidence="1">
    <location>
        <begin position="168"/>
        <end position="186"/>
    </location>
</feature>